<dbReference type="EMBL" id="CP089291">
    <property type="protein sequence ID" value="UOF90123.1"/>
    <property type="molecule type" value="Genomic_DNA"/>
</dbReference>
<dbReference type="SUPFAM" id="SSF144217">
    <property type="entry name" value="CSL zinc finger"/>
    <property type="match status" value="1"/>
</dbReference>
<keyword evidence="2" id="KW-1185">Reference proteome</keyword>
<dbReference type="NCBIfam" id="NF045650">
    <property type="entry name" value="CD1247_Nterm"/>
    <property type="match status" value="1"/>
</dbReference>
<accession>A0ABY4CLR9</accession>
<dbReference type="InterPro" id="IPR054688">
    <property type="entry name" value="CD1247_N"/>
</dbReference>
<gene>
    <name evidence="1" type="ORF">LSG31_20020</name>
</gene>
<dbReference type="RefSeq" id="WP_347436812.1">
    <property type="nucleotide sequence ID" value="NZ_CP089291.1"/>
</dbReference>
<proteinExistence type="predicted"/>
<sequence>MQNLRERIAYLKGLSSGLNVQQTSPEGRLLREMMEVIEELAKELQVLNSAHSLLEDYVETLDDDLSDLEVEVYESDFDDDLYEYDEDADYYEMECPNCHETVVIYDDMMDEEEVAEIVCPECQHTLLVADEFSELRESFVEVDDTVTVE</sequence>
<name>A0ABY4CLR9_9BACL</name>
<evidence type="ECO:0008006" key="3">
    <source>
        <dbReference type="Google" id="ProtNLM"/>
    </source>
</evidence>
<evidence type="ECO:0000313" key="1">
    <source>
        <dbReference type="EMBL" id="UOF90123.1"/>
    </source>
</evidence>
<evidence type="ECO:0000313" key="2">
    <source>
        <dbReference type="Proteomes" id="UP000830167"/>
    </source>
</evidence>
<reference evidence="1" key="1">
    <citation type="submission" date="2021-12" db="EMBL/GenBank/DDBJ databases">
        <title>Alicyclobacillaceae gen. nov., sp. nov., isolated from chalcocite enrichment system.</title>
        <authorList>
            <person name="Jiang Z."/>
        </authorList>
    </citation>
    <scope>NUCLEOTIDE SEQUENCE</scope>
    <source>
        <strain evidence="1">MYW30-H2</strain>
    </source>
</reference>
<organism evidence="1 2">
    <name type="scientific">Fodinisporobacter ferrooxydans</name>
    <dbReference type="NCBI Taxonomy" id="2901836"/>
    <lineage>
        <taxon>Bacteria</taxon>
        <taxon>Bacillati</taxon>
        <taxon>Bacillota</taxon>
        <taxon>Bacilli</taxon>
        <taxon>Bacillales</taxon>
        <taxon>Alicyclobacillaceae</taxon>
        <taxon>Fodinisporobacter</taxon>
    </lineage>
</organism>
<protein>
    <recommendedName>
        <fullName evidence="3">AraC family transcriptional regulator</fullName>
    </recommendedName>
</protein>
<dbReference type="InterPro" id="IPR036671">
    <property type="entry name" value="DPH_MB_sf"/>
</dbReference>
<dbReference type="Proteomes" id="UP000830167">
    <property type="component" value="Chromosome"/>
</dbReference>